<comment type="similarity">
    <text evidence="2 15">Belongs to the FPG family.</text>
</comment>
<evidence type="ECO:0000256" key="2">
    <source>
        <dbReference type="ARBA" id="ARBA00009409"/>
    </source>
</evidence>
<evidence type="ECO:0000256" key="11">
    <source>
        <dbReference type="ARBA" id="ARBA00023239"/>
    </source>
</evidence>
<feature type="active site" description="Proton donor; for beta-elimination activity" evidence="15">
    <location>
        <position position="59"/>
    </location>
</feature>
<dbReference type="NCBIfam" id="TIGR00577">
    <property type="entry name" value="fpg"/>
    <property type="match status" value="1"/>
</dbReference>
<feature type="binding site" evidence="15">
    <location>
        <position position="110"/>
    </location>
    <ligand>
        <name>DNA</name>
        <dbReference type="ChEBI" id="CHEBI:16991"/>
    </ligand>
</feature>
<keyword evidence="12 15" id="KW-0511">Multifunctional enzyme</keyword>
<comment type="catalytic activity">
    <reaction evidence="14 15">
        <text>2'-deoxyribonucleotide-(2'-deoxyribose 5'-phosphate)-2'-deoxyribonucleotide-DNA = a 3'-end 2'-deoxyribonucleotide-(2,3-dehydro-2,3-deoxyribose 5'-phosphate)-DNA + a 5'-end 5'-phospho-2'-deoxyribonucleoside-DNA + H(+)</text>
        <dbReference type="Rhea" id="RHEA:66592"/>
        <dbReference type="Rhea" id="RHEA-COMP:13180"/>
        <dbReference type="Rhea" id="RHEA-COMP:16897"/>
        <dbReference type="Rhea" id="RHEA-COMP:17067"/>
        <dbReference type="ChEBI" id="CHEBI:15378"/>
        <dbReference type="ChEBI" id="CHEBI:136412"/>
        <dbReference type="ChEBI" id="CHEBI:157695"/>
        <dbReference type="ChEBI" id="CHEBI:167181"/>
        <dbReference type="EC" id="4.2.99.18"/>
    </reaction>
</comment>
<keyword evidence="8 15" id="KW-0862">Zinc</keyword>
<dbReference type="RefSeq" id="WP_348263654.1">
    <property type="nucleotide sequence ID" value="NZ_CP121196.1"/>
</dbReference>
<keyword evidence="11 15" id="KW-0456">Lyase</keyword>
<comment type="cofactor">
    <cofactor evidence="15">
        <name>Zn(2+)</name>
        <dbReference type="ChEBI" id="CHEBI:29105"/>
    </cofactor>
    <text evidence="15">Binds 1 zinc ion per subunit.</text>
</comment>
<dbReference type="NCBIfam" id="NF002211">
    <property type="entry name" value="PRK01103.1"/>
    <property type="match status" value="1"/>
</dbReference>
<keyword evidence="4 15" id="KW-0479">Metal-binding</keyword>
<evidence type="ECO:0000256" key="1">
    <source>
        <dbReference type="ARBA" id="ARBA00001668"/>
    </source>
</evidence>
<evidence type="ECO:0000256" key="15">
    <source>
        <dbReference type="HAMAP-Rule" id="MF_00103"/>
    </source>
</evidence>
<keyword evidence="10 15" id="KW-0234">DNA repair</keyword>
<evidence type="ECO:0000256" key="5">
    <source>
        <dbReference type="ARBA" id="ARBA00022763"/>
    </source>
</evidence>
<dbReference type="EC" id="4.2.99.18" evidence="15"/>
<keyword evidence="7 15" id="KW-0378">Hydrolase</keyword>
<dbReference type="PANTHER" id="PTHR22993:SF9">
    <property type="entry name" value="FORMAMIDOPYRIMIDINE-DNA GLYCOSYLASE"/>
    <property type="match status" value="1"/>
</dbReference>
<dbReference type="Pfam" id="PF01149">
    <property type="entry name" value="Fapy_DNA_glyco"/>
    <property type="match status" value="1"/>
</dbReference>
<dbReference type="HAMAP" id="MF_00103">
    <property type="entry name" value="Fapy_DNA_glycosyl"/>
    <property type="match status" value="1"/>
</dbReference>
<evidence type="ECO:0000256" key="8">
    <source>
        <dbReference type="ARBA" id="ARBA00022833"/>
    </source>
</evidence>
<dbReference type="GO" id="GO:0003684">
    <property type="term" value="F:damaged DNA binding"/>
    <property type="evidence" value="ECO:0007669"/>
    <property type="project" value="InterPro"/>
</dbReference>
<evidence type="ECO:0000259" key="16">
    <source>
        <dbReference type="PROSITE" id="PS51066"/>
    </source>
</evidence>
<dbReference type="PROSITE" id="PS51066">
    <property type="entry name" value="ZF_FPG_2"/>
    <property type="match status" value="1"/>
</dbReference>
<organism evidence="18">
    <name type="scientific">Telmatobacter sp. DSM 110680</name>
    <dbReference type="NCBI Taxonomy" id="3036704"/>
    <lineage>
        <taxon>Bacteria</taxon>
        <taxon>Pseudomonadati</taxon>
        <taxon>Acidobacteriota</taxon>
        <taxon>Terriglobia</taxon>
        <taxon>Terriglobales</taxon>
        <taxon>Acidobacteriaceae</taxon>
        <taxon>Telmatobacter</taxon>
    </lineage>
</organism>
<name>A0AAU7DM72_9BACT</name>
<dbReference type="EC" id="3.2.2.23" evidence="15"/>
<dbReference type="SUPFAM" id="SSF46946">
    <property type="entry name" value="S13-like H2TH domain"/>
    <property type="match status" value="1"/>
</dbReference>
<dbReference type="InterPro" id="IPR015887">
    <property type="entry name" value="DNA_glyclase_Znf_dom_DNA_BS"/>
</dbReference>
<dbReference type="Gene3D" id="1.10.8.50">
    <property type="match status" value="1"/>
</dbReference>
<dbReference type="InterPro" id="IPR010979">
    <property type="entry name" value="Ribosomal_uS13-like_H2TH"/>
</dbReference>
<dbReference type="SMART" id="SM01232">
    <property type="entry name" value="H2TH"/>
    <property type="match status" value="1"/>
</dbReference>
<gene>
    <name evidence="15 18" type="primary">mutM</name>
    <name evidence="15" type="synonym">fpg</name>
    <name evidence="18" type="ORF">P8935_03625</name>
</gene>
<dbReference type="AlphaFoldDB" id="A0AAU7DM72"/>
<evidence type="ECO:0000256" key="14">
    <source>
        <dbReference type="ARBA" id="ARBA00044632"/>
    </source>
</evidence>
<evidence type="ECO:0000256" key="6">
    <source>
        <dbReference type="ARBA" id="ARBA00022771"/>
    </source>
</evidence>
<comment type="subunit">
    <text evidence="3 15">Monomer.</text>
</comment>
<dbReference type="InterPro" id="IPR012319">
    <property type="entry name" value="FPG_cat"/>
</dbReference>
<feature type="binding site" evidence="15">
    <location>
        <position position="129"/>
    </location>
    <ligand>
        <name>DNA</name>
        <dbReference type="ChEBI" id="CHEBI:16991"/>
    </ligand>
</feature>
<evidence type="ECO:0000313" key="18">
    <source>
        <dbReference type="EMBL" id="XBH18429.1"/>
    </source>
</evidence>
<dbReference type="SUPFAM" id="SSF57716">
    <property type="entry name" value="Glucocorticoid receptor-like (DNA-binding domain)"/>
    <property type="match status" value="1"/>
</dbReference>
<dbReference type="CDD" id="cd08966">
    <property type="entry name" value="EcFpg-like_N"/>
    <property type="match status" value="1"/>
</dbReference>
<dbReference type="InterPro" id="IPR020629">
    <property type="entry name" value="FPG_Glyclase"/>
</dbReference>
<keyword evidence="13 15" id="KW-0326">Glycosidase</keyword>
<keyword evidence="5 15" id="KW-0227">DNA damage</keyword>
<dbReference type="FunFam" id="1.10.8.50:FF:000003">
    <property type="entry name" value="Formamidopyrimidine-DNA glycosylase"/>
    <property type="match status" value="1"/>
</dbReference>
<dbReference type="PROSITE" id="PS51068">
    <property type="entry name" value="FPG_CAT"/>
    <property type="match status" value="1"/>
</dbReference>
<proteinExistence type="inferred from homology"/>
<evidence type="ECO:0000256" key="9">
    <source>
        <dbReference type="ARBA" id="ARBA00023125"/>
    </source>
</evidence>
<feature type="active site" description="Schiff-base intermediate with DNA" evidence="15">
    <location>
        <position position="2"/>
    </location>
</feature>
<evidence type="ECO:0000256" key="10">
    <source>
        <dbReference type="ARBA" id="ARBA00023204"/>
    </source>
</evidence>
<evidence type="ECO:0000256" key="12">
    <source>
        <dbReference type="ARBA" id="ARBA00023268"/>
    </source>
</evidence>
<dbReference type="InterPro" id="IPR015886">
    <property type="entry name" value="H2TH_FPG"/>
</dbReference>
<keyword evidence="6 15" id="KW-0863">Zinc-finger</keyword>
<keyword evidence="9 15" id="KW-0238">DNA-binding</keyword>
<dbReference type="GO" id="GO:0034039">
    <property type="term" value="F:8-oxo-7,8-dihydroguanine DNA N-glycosylase activity"/>
    <property type="evidence" value="ECO:0007669"/>
    <property type="project" value="TreeGrafter"/>
</dbReference>
<dbReference type="GO" id="GO:0006284">
    <property type="term" value="P:base-excision repair"/>
    <property type="evidence" value="ECO:0007669"/>
    <property type="project" value="InterPro"/>
</dbReference>
<feature type="active site" description="Proton donor" evidence="15">
    <location>
        <position position="3"/>
    </location>
</feature>
<dbReference type="GO" id="GO:0008270">
    <property type="term" value="F:zinc ion binding"/>
    <property type="evidence" value="ECO:0007669"/>
    <property type="project" value="UniProtKB-UniRule"/>
</dbReference>
<evidence type="ECO:0000256" key="3">
    <source>
        <dbReference type="ARBA" id="ARBA00011245"/>
    </source>
</evidence>
<dbReference type="SMART" id="SM00898">
    <property type="entry name" value="Fapy_DNA_glyco"/>
    <property type="match status" value="1"/>
</dbReference>
<comment type="catalytic activity">
    <reaction evidence="1 15">
        <text>Hydrolysis of DNA containing ring-opened 7-methylguanine residues, releasing 2,6-diamino-4-hydroxy-5-(N-methyl)formamidopyrimidine.</text>
        <dbReference type="EC" id="3.2.2.23"/>
    </reaction>
</comment>
<dbReference type="PROSITE" id="PS01242">
    <property type="entry name" value="ZF_FPG_1"/>
    <property type="match status" value="1"/>
</dbReference>
<dbReference type="InterPro" id="IPR000214">
    <property type="entry name" value="Znf_DNA_glyclase/AP_lyase"/>
</dbReference>
<protein>
    <recommendedName>
        <fullName evidence="15">Formamidopyrimidine-DNA glycosylase</fullName>
        <shortName evidence="15">Fapy-DNA glycosylase</shortName>
        <ecNumber evidence="15">3.2.2.23</ecNumber>
    </recommendedName>
    <alternativeName>
        <fullName evidence="15">DNA-(apurinic or apyrimidinic site) lyase MutM</fullName>
        <shortName evidence="15">AP lyase MutM</shortName>
        <ecNumber evidence="15">4.2.99.18</ecNumber>
    </alternativeName>
</protein>
<dbReference type="Pfam" id="PF06827">
    <property type="entry name" value="zf-FPG_IleRS"/>
    <property type="match status" value="1"/>
</dbReference>
<feature type="domain" description="Formamidopyrimidine-DNA glycosylase catalytic" evidence="17">
    <location>
        <begin position="2"/>
        <end position="132"/>
    </location>
</feature>
<dbReference type="PANTHER" id="PTHR22993">
    <property type="entry name" value="FORMAMIDOPYRIMIDINE-DNA GLYCOSYLASE"/>
    <property type="match status" value="1"/>
</dbReference>
<dbReference type="Pfam" id="PF06831">
    <property type="entry name" value="H2TH"/>
    <property type="match status" value="1"/>
</dbReference>
<evidence type="ECO:0000256" key="4">
    <source>
        <dbReference type="ARBA" id="ARBA00022723"/>
    </source>
</evidence>
<comment type="function">
    <text evidence="15">Involved in base excision repair of DNA damaged by oxidation or by mutagenic agents. Acts as DNA glycosylase that recognizes and removes damaged bases. Has a preference for oxidized purines, such as 7,8-dihydro-8-oxoguanine (8-oxoG). Has AP (apurinic/apyrimidinic) lyase activity and introduces nicks in the DNA strand. Cleaves the DNA backbone by beta-delta elimination to generate a single-strand break at the site of the removed base with both 3'- and 5'-phosphates.</text>
</comment>
<reference evidence="18" key="1">
    <citation type="submission" date="2023-03" db="EMBL/GenBank/DDBJ databases">
        <title>Edaphobacter sp.</title>
        <authorList>
            <person name="Huber K.J."/>
            <person name="Papendorf J."/>
            <person name="Pilke C."/>
            <person name="Bunk B."/>
            <person name="Sproeer C."/>
            <person name="Pester M."/>
        </authorList>
    </citation>
    <scope>NUCLEOTIDE SEQUENCE</scope>
    <source>
        <strain evidence="18">DSM 110680</strain>
    </source>
</reference>
<accession>A0AAU7DM72</accession>
<evidence type="ECO:0000256" key="7">
    <source>
        <dbReference type="ARBA" id="ARBA00022801"/>
    </source>
</evidence>
<evidence type="ECO:0000259" key="17">
    <source>
        <dbReference type="PROSITE" id="PS51068"/>
    </source>
</evidence>
<feature type="active site" description="Proton donor; for delta-elimination activity" evidence="15">
    <location>
        <position position="281"/>
    </location>
</feature>
<feature type="domain" description="FPG-type" evidence="16">
    <location>
        <begin position="257"/>
        <end position="291"/>
    </location>
</feature>
<dbReference type="SUPFAM" id="SSF81624">
    <property type="entry name" value="N-terminal domain of MutM-like DNA repair proteins"/>
    <property type="match status" value="1"/>
</dbReference>
<evidence type="ECO:0000256" key="13">
    <source>
        <dbReference type="ARBA" id="ARBA00023295"/>
    </source>
</evidence>
<dbReference type="GO" id="GO:0140078">
    <property type="term" value="F:class I DNA-(apurinic or apyrimidinic site) endonuclease activity"/>
    <property type="evidence" value="ECO:0007669"/>
    <property type="project" value="UniProtKB-EC"/>
</dbReference>
<dbReference type="EMBL" id="CP121196">
    <property type="protein sequence ID" value="XBH18429.1"/>
    <property type="molecule type" value="Genomic_DNA"/>
</dbReference>
<sequence>MPELPEVETVARGVDARVRGDRVEEVWFGSHREPFKTPAFRQADGLRGRRIISVHRTGKHIVMELGDRKKGKAAASALAEPGEIHAQWIVHLGMTGRLLVTTPGAAIAKHTHARLTLESGRELRFVDPRRFGRLDFYDLGNAAGDAENRFIAKGLEPLSIGAEEFANLFRGRKLAIKAALLNQTLMAGVGNIYADESLFRAGIRPRRRAGKLTRLELEKLRGALREVLEHAIRLGGSSVSDYVDAEGVRGFFQLEHCVYQRTGEPCRICGESIKRIVVAGRSTHYCPHCQK</sequence>
<feature type="binding site" evidence="15">
    <location>
        <position position="172"/>
    </location>
    <ligand>
        <name>DNA</name>
        <dbReference type="ChEBI" id="CHEBI:16991"/>
    </ligand>
</feature>
<dbReference type="InterPro" id="IPR035937">
    <property type="entry name" value="FPG_N"/>
</dbReference>
<dbReference type="InterPro" id="IPR010663">
    <property type="entry name" value="Znf_FPG/IleRS"/>
</dbReference>
<dbReference type="Gene3D" id="3.20.190.10">
    <property type="entry name" value="MutM-like, N-terminal"/>
    <property type="match status" value="1"/>
</dbReference>